<feature type="region of interest" description="Disordered" evidence="1">
    <location>
        <begin position="146"/>
        <end position="167"/>
    </location>
</feature>
<comment type="caution">
    <text evidence="2">The sequence shown here is derived from an EMBL/GenBank/DDBJ whole genome shotgun (WGS) entry which is preliminary data.</text>
</comment>
<protein>
    <recommendedName>
        <fullName evidence="4">Copper(I)-binding protein</fullName>
    </recommendedName>
</protein>
<keyword evidence="3" id="KW-1185">Reference proteome</keyword>
<name>A0ABU8RGF8_9ACTN</name>
<dbReference type="RefSeq" id="WP_339573558.1">
    <property type="nucleotide sequence ID" value="NZ_JBBIAA010000002.1"/>
</dbReference>
<feature type="compositionally biased region" description="Gly residues" evidence="1">
    <location>
        <begin position="245"/>
        <end position="255"/>
    </location>
</feature>
<feature type="compositionally biased region" description="Polar residues" evidence="1">
    <location>
        <begin position="1"/>
        <end position="11"/>
    </location>
</feature>
<evidence type="ECO:0008006" key="4">
    <source>
        <dbReference type="Google" id="ProtNLM"/>
    </source>
</evidence>
<evidence type="ECO:0000256" key="1">
    <source>
        <dbReference type="SAM" id="MobiDB-lite"/>
    </source>
</evidence>
<accession>A0ABU8RGF8</accession>
<evidence type="ECO:0000313" key="3">
    <source>
        <dbReference type="Proteomes" id="UP001387100"/>
    </source>
</evidence>
<evidence type="ECO:0000313" key="2">
    <source>
        <dbReference type="EMBL" id="MEJ5944167.1"/>
    </source>
</evidence>
<sequence length="255" mass="25806">MPDVTAVTSRQPTREETPVPRSPRTAVPAARRVATALAAVALLATGSGCAVSPAVNQFSTELQYAPSDGVQGYFPLAQEGQTDAQAVDDAPQSSLLVRNLLLIGPEADGPARLYGVLVNESDDERVVDVQGPGGLRAAVTVPAGTSVPFGEEQTQDPGSQDLPDGAEITGDLTADPVDAVPGTLVQVRMAVDDALLEIGVPLLNGSLPEYQTLVPTSAATTPSPTDGATPLATEEPSTADVSGEDGPGAEGSSGS</sequence>
<proteinExistence type="predicted"/>
<feature type="region of interest" description="Disordered" evidence="1">
    <location>
        <begin position="1"/>
        <end position="27"/>
    </location>
</feature>
<dbReference type="EMBL" id="JBBIAA010000002">
    <property type="protein sequence ID" value="MEJ5944167.1"/>
    <property type="molecule type" value="Genomic_DNA"/>
</dbReference>
<feature type="region of interest" description="Disordered" evidence="1">
    <location>
        <begin position="214"/>
        <end position="255"/>
    </location>
</feature>
<organism evidence="2 3">
    <name type="scientific">Pseudokineococcus basanitobsidens</name>
    <dbReference type="NCBI Taxonomy" id="1926649"/>
    <lineage>
        <taxon>Bacteria</taxon>
        <taxon>Bacillati</taxon>
        <taxon>Actinomycetota</taxon>
        <taxon>Actinomycetes</taxon>
        <taxon>Kineosporiales</taxon>
        <taxon>Kineosporiaceae</taxon>
        <taxon>Pseudokineococcus</taxon>
    </lineage>
</organism>
<reference evidence="2 3" key="1">
    <citation type="journal article" date="2017" name="Int. J. Syst. Evol. Microbiol.">
        <title>Pseudokineococcus basanitobsidens sp. nov., isolated from volcanic rock.</title>
        <authorList>
            <person name="Lee D.W."/>
            <person name="Park M.Y."/>
            <person name="Kim J.J."/>
            <person name="Kim B.S."/>
        </authorList>
    </citation>
    <scope>NUCLEOTIDE SEQUENCE [LARGE SCALE GENOMIC DNA]</scope>
    <source>
        <strain evidence="2 3">DSM 103726</strain>
    </source>
</reference>
<feature type="compositionally biased region" description="Low complexity" evidence="1">
    <location>
        <begin position="215"/>
        <end position="230"/>
    </location>
</feature>
<gene>
    <name evidence="2" type="ORF">WDZ17_02525</name>
</gene>
<dbReference type="Proteomes" id="UP001387100">
    <property type="component" value="Unassembled WGS sequence"/>
</dbReference>